<dbReference type="InterPro" id="IPR018958">
    <property type="entry name" value="Knr4/Smi1-like_dom"/>
</dbReference>
<dbReference type="SUPFAM" id="SSF160631">
    <property type="entry name" value="SMI1/KNR4-like"/>
    <property type="match status" value="1"/>
</dbReference>
<dbReference type="Pfam" id="PF22481">
    <property type="entry name" value="DUF6985"/>
    <property type="match status" value="1"/>
</dbReference>
<dbReference type="Pfam" id="PF09346">
    <property type="entry name" value="SMI1_KNR4"/>
    <property type="match status" value="1"/>
</dbReference>
<dbReference type="InterPro" id="IPR054254">
    <property type="entry name" value="DUF6985"/>
</dbReference>
<protein>
    <submittedName>
        <fullName evidence="3">SMI1/KNR4 family protein</fullName>
    </submittedName>
</protein>
<reference evidence="3 4" key="1">
    <citation type="submission" date="2024-07" db="EMBL/GenBank/DDBJ databases">
        <title>Luteimonas salilacus sp. nov., isolated from the shore soil of Salt Lake in Tibet of China.</title>
        <authorList>
            <person name="Zhang X."/>
            <person name="Li A."/>
        </authorList>
    </citation>
    <scope>NUCLEOTIDE SEQUENCE [LARGE SCALE GENOMIC DNA]</scope>
    <source>
        <strain evidence="3 4">B3-2-R+30</strain>
    </source>
</reference>
<name>A0ABV4HTK1_9GAMM</name>
<feature type="domain" description="DUF6985" evidence="2">
    <location>
        <begin position="338"/>
        <end position="477"/>
    </location>
</feature>
<accession>A0ABV4HTK1</accession>
<evidence type="ECO:0000259" key="1">
    <source>
        <dbReference type="Pfam" id="PF09346"/>
    </source>
</evidence>
<dbReference type="Proteomes" id="UP001566331">
    <property type="component" value="Unassembled WGS sequence"/>
</dbReference>
<evidence type="ECO:0000313" key="4">
    <source>
        <dbReference type="Proteomes" id="UP001566331"/>
    </source>
</evidence>
<organism evidence="3 4">
    <name type="scientific">Luteimonas salinilitoris</name>
    <dbReference type="NCBI Taxonomy" id="3237697"/>
    <lineage>
        <taxon>Bacteria</taxon>
        <taxon>Pseudomonadati</taxon>
        <taxon>Pseudomonadota</taxon>
        <taxon>Gammaproteobacteria</taxon>
        <taxon>Lysobacterales</taxon>
        <taxon>Lysobacteraceae</taxon>
        <taxon>Luteimonas</taxon>
    </lineage>
</organism>
<proteinExistence type="predicted"/>
<dbReference type="EMBL" id="JBFWIC010000026">
    <property type="protein sequence ID" value="MEZ0476084.1"/>
    <property type="molecule type" value="Genomic_DNA"/>
</dbReference>
<dbReference type="RefSeq" id="WP_370564533.1">
    <property type="nucleotide sequence ID" value="NZ_JBFWIB010000008.1"/>
</dbReference>
<gene>
    <name evidence="3" type="ORF">AB6713_15905</name>
</gene>
<evidence type="ECO:0000313" key="3">
    <source>
        <dbReference type="EMBL" id="MEZ0476084.1"/>
    </source>
</evidence>
<dbReference type="InterPro" id="IPR037883">
    <property type="entry name" value="Knr4/Smi1-like_sf"/>
</dbReference>
<comment type="caution">
    <text evidence="3">The sequence shown here is derived from an EMBL/GenBank/DDBJ whole genome shotgun (WGS) entry which is preliminary data.</text>
</comment>
<feature type="domain" description="Knr4/Smi1-like" evidence="1">
    <location>
        <begin position="25"/>
        <end position="164"/>
    </location>
</feature>
<evidence type="ECO:0000259" key="2">
    <source>
        <dbReference type="Pfam" id="PF22481"/>
    </source>
</evidence>
<keyword evidence="4" id="KW-1185">Reference proteome</keyword>
<sequence length="481" mass="54861">MTIIQAVERLPYEKDSYAPFRYELEVIERLENLLGGPLPDDFRWYLANVGWRKIEYRKGSLLVPFGEYLQVLAFEAAENQVFAVSGYNDFVRGREGTRLPGEPREYFPFGQIKGGNPHVSLRLLVRLSDEGRGSIWAAHTVAHCDKDEVPEPLRLADDLAGFLSHLDPDRELAPIAERSNNALFNRLLENQLTSQGIEPTTAADPESLLAAFFKTPQTFVFDGARNVEYQYRFYGHGIANAAIFSQKAGWFSRPGDNRSGLFPAPLQRSEIVFGAPRVFDFPLVGSEGKNGFRLLTAESRVGDGFQLTEHFLAHEDEGRWTLVRRHDATIDDVRIKGVGTFTFDATYKWKLKKKVTPAWSELPAELRVEGEEDALNSMRIAFIKEVMARREFKQVFEARGFQIYTGRMYPEFEAMTNDEKEEWADCYPRLARSDEIWQLLGKKLTVTVLSDADFHIHTDAKWDPEHGLTVEVKAWQIAQAI</sequence>